<dbReference type="Pfam" id="PF13532">
    <property type="entry name" value="2OG-FeII_Oxy_2"/>
    <property type="match status" value="1"/>
</dbReference>
<dbReference type="EMBL" id="CAMPGE010018307">
    <property type="protein sequence ID" value="CAI2376735.1"/>
    <property type="molecule type" value="Genomic_DNA"/>
</dbReference>
<dbReference type="InterPro" id="IPR027450">
    <property type="entry name" value="AlkB-like"/>
</dbReference>
<evidence type="ECO:0000256" key="6">
    <source>
        <dbReference type="SAM" id="MobiDB-lite"/>
    </source>
</evidence>
<dbReference type="Proteomes" id="UP001295684">
    <property type="component" value="Unassembled WGS sequence"/>
</dbReference>
<keyword evidence="5" id="KW-0408">Iron</keyword>
<dbReference type="GO" id="GO:0051213">
    <property type="term" value="F:dioxygenase activity"/>
    <property type="evidence" value="ECO:0007669"/>
    <property type="project" value="UniProtKB-KW"/>
</dbReference>
<keyword evidence="9" id="KW-1185">Reference proteome</keyword>
<feature type="compositionally biased region" description="Acidic residues" evidence="6">
    <location>
        <begin position="22"/>
        <end position="36"/>
    </location>
</feature>
<evidence type="ECO:0000256" key="3">
    <source>
        <dbReference type="ARBA" id="ARBA00022964"/>
    </source>
</evidence>
<comment type="similarity">
    <text evidence="1">Belongs to the alkB family.</text>
</comment>
<organism evidence="8 9">
    <name type="scientific">Euplotes crassus</name>
    <dbReference type="NCBI Taxonomy" id="5936"/>
    <lineage>
        <taxon>Eukaryota</taxon>
        <taxon>Sar</taxon>
        <taxon>Alveolata</taxon>
        <taxon>Ciliophora</taxon>
        <taxon>Intramacronucleata</taxon>
        <taxon>Spirotrichea</taxon>
        <taxon>Hypotrichia</taxon>
        <taxon>Euplotida</taxon>
        <taxon>Euplotidae</taxon>
        <taxon>Moneuplotes</taxon>
    </lineage>
</organism>
<gene>
    <name evidence="8" type="ORF">ECRASSUSDP1_LOCUS18109</name>
</gene>
<feature type="region of interest" description="Disordered" evidence="6">
    <location>
        <begin position="1"/>
        <end position="36"/>
    </location>
</feature>
<sequence>MSISILEIKKRQSGKNQSENSMGEEPEPQKVDDEEEKYEFDMVDQELDDLDKYLVPGTETVYYIPNYVTQNDHDIILKALKEKPGWKELPRRIVKKFGGDVTSEGLANKEELPDYLQPLAQRIYDDFIISSMPNHMLVNGYSPTDGIMPHTDGPAYHPEVACLNLGANSLLSFWKNQDDVRESKYLARVYCEPRSLVIFTDKYYSDYLHGIEYVHSDKMSTTPEDRESYIDNWKSLDTPIGEGVIEKDRQDVRYSITVRHVFEKSLE</sequence>
<comment type="caution">
    <text evidence="8">The sequence shown here is derived from an EMBL/GenBank/DDBJ whole genome shotgun (WGS) entry which is preliminary data.</text>
</comment>
<dbReference type="PANTHER" id="PTHR46030:SF1">
    <property type="entry name" value="ALPHA-KETOGLUTARATE-DEPENDENT DIOXYGENASE ALKB HOMOLOG 6"/>
    <property type="match status" value="1"/>
</dbReference>
<evidence type="ECO:0000313" key="8">
    <source>
        <dbReference type="EMBL" id="CAI2376735.1"/>
    </source>
</evidence>
<feature type="domain" description="Alpha-ketoglutarate-dependent dioxygenase AlkB-like" evidence="7">
    <location>
        <begin position="110"/>
        <end position="259"/>
    </location>
</feature>
<reference evidence="8" key="1">
    <citation type="submission" date="2023-07" db="EMBL/GenBank/DDBJ databases">
        <authorList>
            <consortium name="AG Swart"/>
            <person name="Singh M."/>
            <person name="Singh A."/>
            <person name="Seah K."/>
            <person name="Emmerich C."/>
        </authorList>
    </citation>
    <scope>NUCLEOTIDE SEQUENCE</scope>
    <source>
        <strain evidence="8">DP1</strain>
    </source>
</reference>
<keyword evidence="4" id="KW-0560">Oxidoreductase</keyword>
<keyword evidence="2" id="KW-0479">Metal-binding</keyword>
<evidence type="ECO:0000256" key="1">
    <source>
        <dbReference type="ARBA" id="ARBA00007879"/>
    </source>
</evidence>
<protein>
    <recommendedName>
        <fullName evidence="7">Alpha-ketoglutarate-dependent dioxygenase AlkB-like domain-containing protein</fullName>
    </recommendedName>
</protein>
<evidence type="ECO:0000256" key="5">
    <source>
        <dbReference type="ARBA" id="ARBA00023004"/>
    </source>
</evidence>
<name>A0AAD1XQM2_EUPCR</name>
<dbReference type="InterPro" id="IPR032862">
    <property type="entry name" value="ALKBH6"/>
</dbReference>
<evidence type="ECO:0000313" key="9">
    <source>
        <dbReference type="Proteomes" id="UP001295684"/>
    </source>
</evidence>
<dbReference type="SUPFAM" id="SSF51197">
    <property type="entry name" value="Clavaminate synthase-like"/>
    <property type="match status" value="1"/>
</dbReference>
<keyword evidence="3" id="KW-0223">Dioxygenase</keyword>
<dbReference type="AlphaFoldDB" id="A0AAD1XQM2"/>
<accession>A0AAD1XQM2</accession>
<evidence type="ECO:0000256" key="2">
    <source>
        <dbReference type="ARBA" id="ARBA00022723"/>
    </source>
</evidence>
<dbReference type="InterPro" id="IPR037151">
    <property type="entry name" value="AlkB-like_sf"/>
</dbReference>
<dbReference type="GO" id="GO:0046872">
    <property type="term" value="F:metal ion binding"/>
    <property type="evidence" value="ECO:0007669"/>
    <property type="project" value="UniProtKB-KW"/>
</dbReference>
<dbReference type="GO" id="GO:0005634">
    <property type="term" value="C:nucleus"/>
    <property type="evidence" value="ECO:0007669"/>
    <property type="project" value="TreeGrafter"/>
</dbReference>
<dbReference type="PANTHER" id="PTHR46030">
    <property type="entry name" value="ALPHA-KETOGLUTARATE-DEPENDENT DIOXYGENASE ALKB HOMOLOG 6"/>
    <property type="match status" value="1"/>
</dbReference>
<evidence type="ECO:0000256" key="4">
    <source>
        <dbReference type="ARBA" id="ARBA00023002"/>
    </source>
</evidence>
<dbReference type="Gene3D" id="2.60.120.590">
    <property type="entry name" value="Alpha-ketoglutarate-dependent dioxygenase AlkB-like"/>
    <property type="match status" value="1"/>
</dbReference>
<proteinExistence type="inferred from homology"/>
<evidence type="ECO:0000259" key="7">
    <source>
        <dbReference type="Pfam" id="PF13532"/>
    </source>
</evidence>